<sequence length="170" mass="20147">MFRDNKIDFMRDNDRLNFDTVKKIFTEYLESHGHRKTPERFTILKEIYSTEGHFDIETLYLQMKNNKYRVSRATLYNTIELLQNCNLVTKHQFGNNCSQFERSFKFKQHDHFINLEDGSVLEFCDPRLQEIQTSVEKLLGVTITSHSLTFFGYLKAKEDRPVSLTSSETN</sequence>
<dbReference type="Pfam" id="PF01475">
    <property type="entry name" value="FUR"/>
    <property type="match status" value="1"/>
</dbReference>
<keyword evidence="6" id="KW-0479">Metal-binding</keyword>
<accession>A0A644UW46</accession>
<dbReference type="PANTHER" id="PTHR33202:SF2">
    <property type="entry name" value="FERRIC UPTAKE REGULATION PROTEIN"/>
    <property type="match status" value="1"/>
</dbReference>
<dbReference type="GO" id="GO:0003700">
    <property type="term" value="F:DNA-binding transcription factor activity"/>
    <property type="evidence" value="ECO:0007669"/>
    <property type="project" value="InterPro"/>
</dbReference>
<dbReference type="InterPro" id="IPR036390">
    <property type="entry name" value="WH_DNA-bd_sf"/>
</dbReference>
<evidence type="ECO:0000256" key="2">
    <source>
        <dbReference type="ARBA" id="ARBA00007957"/>
    </source>
</evidence>
<dbReference type="GO" id="GO:1900376">
    <property type="term" value="P:regulation of secondary metabolite biosynthetic process"/>
    <property type="evidence" value="ECO:0007669"/>
    <property type="project" value="TreeGrafter"/>
</dbReference>
<dbReference type="SUPFAM" id="SSF46785">
    <property type="entry name" value="Winged helix' DNA-binding domain"/>
    <property type="match status" value="1"/>
</dbReference>
<dbReference type="Gene3D" id="1.10.10.10">
    <property type="entry name" value="Winged helix-like DNA-binding domain superfamily/Winged helix DNA-binding domain"/>
    <property type="match status" value="1"/>
</dbReference>
<comment type="caution">
    <text evidence="11">The sequence shown here is derived from an EMBL/GenBank/DDBJ whole genome shotgun (WGS) entry which is preliminary data.</text>
</comment>
<evidence type="ECO:0000256" key="4">
    <source>
        <dbReference type="ARBA" id="ARBA00022490"/>
    </source>
</evidence>
<dbReference type="GO" id="GO:0000976">
    <property type="term" value="F:transcription cis-regulatory region binding"/>
    <property type="evidence" value="ECO:0007669"/>
    <property type="project" value="TreeGrafter"/>
</dbReference>
<dbReference type="GO" id="GO:0045892">
    <property type="term" value="P:negative regulation of DNA-templated transcription"/>
    <property type="evidence" value="ECO:0007669"/>
    <property type="project" value="TreeGrafter"/>
</dbReference>
<keyword evidence="9" id="KW-0238">DNA-binding</keyword>
<comment type="subunit">
    <text evidence="3">Homodimer.</text>
</comment>
<comment type="similarity">
    <text evidence="2">Belongs to the Fur family.</text>
</comment>
<dbReference type="EMBL" id="VSSQ01000171">
    <property type="protein sequence ID" value="MPL83081.1"/>
    <property type="molecule type" value="Genomic_DNA"/>
</dbReference>
<keyword evidence="10" id="KW-0804">Transcription</keyword>
<reference evidence="11" key="1">
    <citation type="submission" date="2019-08" db="EMBL/GenBank/DDBJ databases">
        <authorList>
            <person name="Kucharzyk K."/>
            <person name="Murdoch R.W."/>
            <person name="Higgins S."/>
            <person name="Loffler F."/>
        </authorList>
    </citation>
    <scope>NUCLEOTIDE SEQUENCE</scope>
</reference>
<evidence type="ECO:0000256" key="3">
    <source>
        <dbReference type="ARBA" id="ARBA00011738"/>
    </source>
</evidence>
<evidence type="ECO:0000256" key="9">
    <source>
        <dbReference type="ARBA" id="ARBA00023125"/>
    </source>
</evidence>
<evidence type="ECO:0000256" key="7">
    <source>
        <dbReference type="ARBA" id="ARBA00022833"/>
    </source>
</evidence>
<dbReference type="CDD" id="cd07153">
    <property type="entry name" value="Fur_like"/>
    <property type="match status" value="1"/>
</dbReference>
<dbReference type="AlphaFoldDB" id="A0A644UW46"/>
<dbReference type="GO" id="GO:0005829">
    <property type="term" value="C:cytosol"/>
    <property type="evidence" value="ECO:0007669"/>
    <property type="project" value="TreeGrafter"/>
</dbReference>
<evidence type="ECO:0000256" key="10">
    <source>
        <dbReference type="ARBA" id="ARBA00023163"/>
    </source>
</evidence>
<protein>
    <submittedName>
        <fullName evidence="11">Ferric uptake regulation protein</fullName>
    </submittedName>
</protein>
<dbReference type="InterPro" id="IPR002481">
    <property type="entry name" value="FUR"/>
</dbReference>
<dbReference type="InterPro" id="IPR043135">
    <property type="entry name" value="Fur_C"/>
</dbReference>
<keyword evidence="8" id="KW-0805">Transcription regulation</keyword>
<dbReference type="PANTHER" id="PTHR33202">
    <property type="entry name" value="ZINC UPTAKE REGULATION PROTEIN"/>
    <property type="match status" value="1"/>
</dbReference>
<keyword evidence="4" id="KW-0963">Cytoplasm</keyword>
<gene>
    <name evidence="11" type="primary">fur_6</name>
    <name evidence="11" type="ORF">SDC9_29031</name>
</gene>
<dbReference type="Gene3D" id="3.30.1490.190">
    <property type="match status" value="1"/>
</dbReference>
<evidence type="ECO:0000256" key="8">
    <source>
        <dbReference type="ARBA" id="ARBA00023015"/>
    </source>
</evidence>
<keyword evidence="5" id="KW-0678">Repressor</keyword>
<keyword evidence="7" id="KW-0862">Zinc</keyword>
<evidence type="ECO:0000256" key="5">
    <source>
        <dbReference type="ARBA" id="ARBA00022491"/>
    </source>
</evidence>
<proteinExistence type="inferred from homology"/>
<name>A0A644UW46_9ZZZZ</name>
<evidence type="ECO:0000256" key="1">
    <source>
        <dbReference type="ARBA" id="ARBA00004496"/>
    </source>
</evidence>
<evidence type="ECO:0000313" key="11">
    <source>
        <dbReference type="EMBL" id="MPL83081.1"/>
    </source>
</evidence>
<evidence type="ECO:0000256" key="6">
    <source>
        <dbReference type="ARBA" id="ARBA00022723"/>
    </source>
</evidence>
<organism evidence="11">
    <name type="scientific">bioreactor metagenome</name>
    <dbReference type="NCBI Taxonomy" id="1076179"/>
    <lineage>
        <taxon>unclassified sequences</taxon>
        <taxon>metagenomes</taxon>
        <taxon>ecological metagenomes</taxon>
    </lineage>
</organism>
<dbReference type="InterPro" id="IPR036388">
    <property type="entry name" value="WH-like_DNA-bd_sf"/>
</dbReference>
<dbReference type="GO" id="GO:0008270">
    <property type="term" value="F:zinc ion binding"/>
    <property type="evidence" value="ECO:0007669"/>
    <property type="project" value="TreeGrafter"/>
</dbReference>
<comment type="subcellular location">
    <subcellularLocation>
        <location evidence="1">Cytoplasm</location>
    </subcellularLocation>
</comment>